<dbReference type="PANTHER" id="PTHR30348:SF4">
    <property type="entry name" value="DUF72 DOMAIN-CONTAINING PROTEIN"/>
    <property type="match status" value="1"/>
</dbReference>
<proteinExistence type="predicted"/>
<protein>
    <submittedName>
        <fullName evidence="1">DUF72 domain-containing protein</fullName>
    </submittedName>
</protein>
<reference evidence="1" key="1">
    <citation type="submission" date="2023-09" db="EMBL/GenBank/DDBJ databases">
        <title>Paucibacter sp. APW11 Genome sequencing and assembly.</title>
        <authorList>
            <person name="Kim I."/>
        </authorList>
    </citation>
    <scope>NUCLEOTIDE SEQUENCE</scope>
    <source>
        <strain evidence="1">APW11</strain>
    </source>
</reference>
<dbReference type="RefSeq" id="WP_315649686.1">
    <property type="nucleotide sequence ID" value="NZ_JAVXZY010000002.1"/>
</dbReference>
<dbReference type="InterPro" id="IPR002763">
    <property type="entry name" value="DUF72"/>
</dbReference>
<keyword evidence="2" id="KW-1185">Reference proteome</keyword>
<gene>
    <name evidence="1" type="ORF">RQP53_07940</name>
</gene>
<dbReference type="InterPro" id="IPR036520">
    <property type="entry name" value="UPF0759_sf"/>
</dbReference>
<comment type="caution">
    <text evidence="1">The sequence shown here is derived from an EMBL/GenBank/DDBJ whole genome shotgun (WGS) entry which is preliminary data.</text>
</comment>
<evidence type="ECO:0000313" key="2">
    <source>
        <dbReference type="Proteomes" id="UP001246372"/>
    </source>
</evidence>
<sequence>MQDALFPEEELPPAPRTVTAVGAERKTAAAVRPAPVDEAVKTLAQALPDQVYLGTSTWTYPGWAGRVWDRSYSDKQLSKQGLQAYAAHPLLRAVCIDRSFYRPLTASQYERYALQVPPGFRFVVKAPSLVADAQLRDEHGRGTGSNSAFLNAELAGQEFVTPVLEGLGAKAGALVFQLSPLSAAQLGDIDTVLHKLRQMLLNLPPLRPRAPDAVIAVEVRDAALLCPAFVDVLREAGATYCLGLHPKLPQPEEQLWLLRQLWPGPFVCRWNLNRLHGPYGYEDAQRRYGEYEQIVDPDPDTRALIARVARATARAGQKVYVTINNKAEGCAPLSVRALAQELLNESAPDSQGSASDARRAD</sequence>
<organism evidence="1 2">
    <name type="scientific">Roseateles aquae</name>
    <dbReference type="NCBI Taxonomy" id="3077235"/>
    <lineage>
        <taxon>Bacteria</taxon>
        <taxon>Pseudomonadati</taxon>
        <taxon>Pseudomonadota</taxon>
        <taxon>Betaproteobacteria</taxon>
        <taxon>Burkholderiales</taxon>
        <taxon>Sphaerotilaceae</taxon>
        <taxon>Roseateles</taxon>
    </lineage>
</organism>
<dbReference type="Pfam" id="PF01904">
    <property type="entry name" value="DUF72"/>
    <property type="match status" value="1"/>
</dbReference>
<dbReference type="SUPFAM" id="SSF117396">
    <property type="entry name" value="TM1631-like"/>
    <property type="match status" value="1"/>
</dbReference>
<accession>A0ABU3P9E6</accession>
<dbReference type="PANTHER" id="PTHR30348">
    <property type="entry name" value="UNCHARACTERIZED PROTEIN YECE"/>
    <property type="match status" value="1"/>
</dbReference>
<dbReference type="Gene3D" id="3.20.20.410">
    <property type="entry name" value="Protein of unknown function UPF0759"/>
    <property type="match status" value="1"/>
</dbReference>
<name>A0ABU3P9E6_9BURK</name>
<dbReference type="Proteomes" id="UP001246372">
    <property type="component" value="Unassembled WGS sequence"/>
</dbReference>
<evidence type="ECO:0000313" key="1">
    <source>
        <dbReference type="EMBL" id="MDT8999196.1"/>
    </source>
</evidence>
<dbReference type="EMBL" id="JAVXZY010000002">
    <property type="protein sequence ID" value="MDT8999196.1"/>
    <property type="molecule type" value="Genomic_DNA"/>
</dbReference>